<proteinExistence type="predicted"/>
<evidence type="ECO:0000313" key="3">
    <source>
        <dbReference type="Proteomes" id="UP000324222"/>
    </source>
</evidence>
<keyword evidence="3" id="KW-1185">Reference proteome</keyword>
<name>A0A5B7G1L8_PORTR</name>
<dbReference type="Proteomes" id="UP000324222">
    <property type="component" value="Unassembled WGS sequence"/>
</dbReference>
<sequence>MSESDASQSMVSQQMLILETKLPSPRHFTQANRLLNTPVPLVDNKRTTHSLTIPRSQLKTITVSSTSSSSFDQQATKTPCNEPCNVA</sequence>
<reference evidence="2 3" key="1">
    <citation type="submission" date="2019-05" db="EMBL/GenBank/DDBJ databases">
        <title>Another draft genome of Portunus trituberculatus and its Hox gene families provides insights of decapod evolution.</title>
        <authorList>
            <person name="Jeong J.-H."/>
            <person name="Song I."/>
            <person name="Kim S."/>
            <person name="Choi T."/>
            <person name="Kim D."/>
            <person name="Ryu S."/>
            <person name="Kim W."/>
        </authorList>
    </citation>
    <scope>NUCLEOTIDE SEQUENCE [LARGE SCALE GENOMIC DNA]</scope>
    <source>
        <tissue evidence="2">Muscle</tissue>
    </source>
</reference>
<dbReference type="AlphaFoldDB" id="A0A5B7G1L8"/>
<organism evidence="2 3">
    <name type="scientific">Portunus trituberculatus</name>
    <name type="common">Swimming crab</name>
    <name type="synonym">Neptunus trituberculatus</name>
    <dbReference type="NCBI Taxonomy" id="210409"/>
    <lineage>
        <taxon>Eukaryota</taxon>
        <taxon>Metazoa</taxon>
        <taxon>Ecdysozoa</taxon>
        <taxon>Arthropoda</taxon>
        <taxon>Crustacea</taxon>
        <taxon>Multicrustacea</taxon>
        <taxon>Malacostraca</taxon>
        <taxon>Eumalacostraca</taxon>
        <taxon>Eucarida</taxon>
        <taxon>Decapoda</taxon>
        <taxon>Pleocyemata</taxon>
        <taxon>Brachyura</taxon>
        <taxon>Eubrachyura</taxon>
        <taxon>Portunoidea</taxon>
        <taxon>Portunidae</taxon>
        <taxon>Portuninae</taxon>
        <taxon>Portunus</taxon>
    </lineage>
</organism>
<evidence type="ECO:0000256" key="1">
    <source>
        <dbReference type="SAM" id="MobiDB-lite"/>
    </source>
</evidence>
<comment type="caution">
    <text evidence="2">The sequence shown here is derived from an EMBL/GenBank/DDBJ whole genome shotgun (WGS) entry which is preliminary data.</text>
</comment>
<protein>
    <submittedName>
        <fullName evidence="2">Uncharacterized protein</fullName>
    </submittedName>
</protein>
<accession>A0A5B7G1L8</accession>
<gene>
    <name evidence="2" type="ORF">E2C01_044192</name>
</gene>
<feature type="region of interest" description="Disordered" evidence="1">
    <location>
        <begin position="64"/>
        <end position="87"/>
    </location>
</feature>
<dbReference type="EMBL" id="VSRR010009458">
    <property type="protein sequence ID" value="MPC50364.1"/>
    <property type="molecule type" value="Genomic_DNA"/>
</dbReference>
<evidence type="ECO:0000313" key="2">
    <source>
        <dbReference type="EMBL" id="MPC50364.1"/>
    </source>
</evidence>